<dbReference type="GO" id="GO:0033819">
    <property type="term" value="F:lipoyl(octanoyl) transferase activity"/>
    <property type="evidence" value="ECO:0007669"/>
    <property type="project" value="UniProtKB-EC"/>
</dbReference>
<dbReference type="InterPro" id="IPR045864">
    <property type="entry name" value="aa-tRNA-synth_II/BPL/LPL"/>
</dbReference>
<dbReference type="UniPathway" id="UPA00538">
    <property type="reaction ID" value="UER00592"/>
</dbReference>
<dbReference type="EC" id="2.3.1.181" evidence="5"/>
<evidence type="ECO:0000256" key="8">
    <source>
        <dbReference type="PIRSR" id="PIRSR016262-3"/>
    </source>
</evidence>
<proteinExistence type="inferred from homology"/>
<dbReference type="GeneID" id="28936322"/>
<feature type="binding site" evidence="7">
    <location>
        <begin position="153"/>
        <end position="155"/>
    </location>
    <ligand>
        <name>substrate</name>
    </ligand>
</feature>
<dbReference type="VEuPathDB" id="FungiDB:T552_01537"/>
<dbReference type="Proteomes" id="UP000054454">
    <property type="component" value="Unassembled WGS sequence"/>
</dbReference>
<keyword evidence="3 5" id="KW-0808">Transferase</keyword>
<dbReference type="OrthoDB" id="19908at2759"/>
<dbReference type="PROSITE" id="PS51733">
    <property type="entry name" value="BPL_LPL_CATALYTIC"/>
    <property type="match status" value="1"/>
</dbReference>
<evidence type="ECO:0000259" key="9">
    <source>
        <dbReference type="PROSITE" id="PS51733"/>
    </source>
</evidence>
<accession>A0A0W4ZKL2</accession>
<evidence type="ECO:0000256" key="7">
    <source>
        <dbReference type="PIRSR" id="PIRSR016262-2"/>
    </source>
</evidence>
<comment type="function">
    <text evidence="5">Catalyzes the transfer of endogenously produced octanoic acid from octanoyl-acyl-carrier-protein onto the lipoyl domains of lipoate-dependent enzymes. Lipoyl-ACP can also act as a substrate although octanoyl-ACP is likely to be the physiological substrate.</text>
</comment>
<dbReference type="AlphaFoldDB" id="A0A0W4ZKL2"/>
<evidence type="ECO:0000256" key="1">
    <source>
        <dbReference type="ARBA" id="ARBA00004821"/>
    </source>
</evidence>
<dbReference type="RefSeq" id="XP_018226277.1">
    <property type="nucleotide sequence ID" value="XM_018370119.1"/>
</dbReference>
<feature type="site" description="Lowers pKa of active site Cys" evidence="8">
    <location>
        <position position="150"/>
    </location>
</feature>
<dbReference type="PROSITE" id="PS01313">
    <property type="entry name" value="LIPB"/>
    <property type="match status" value="1"/>
</dbReference>
<evidence type="ECO:0000313" key="11">
    <source>
        <dbReference type="Proteomes" id="UP000054454"/>
    </source>
</evidence>
<dbReference type="InterPro" id="IPR004143">
    <property type="entry name" value="BPL_LPL_catalytic"/>
</dbReference>
<feature type="binding site" evidence="7">
    <location>
        <begin position="166"/>
        <end position="168"/>
    </location>
    <ligand>
        <name>substrate</name>
    </ligand>
</feature>
<comment type="catalytic activity">
    <reaction evidence="5">
        <text>octanoyl-[ACP] + L-lysyl-[protein] = N(6)-octanoyl-L-lysyl-[protein] + holo-[ACP] + H(+)</text>
        <dbReference type="Rhea" id="RHEA:17665"/>
        <dbReference type="Rhea" id="RHEA-COMP:9636"/>
        <dbReference type="Rhea" id="RHEA-COMP:9685"/>
        <dbReference type="Rhea" id="RHEA-COMP:9752"/>
        <dbReference type="Rhea" id="RHEA-COMP:9928"/>
        <dbReference type="ChEBI" id="CHEBI:15378"/>
        <dbReference type="ChEBI" id="CHEBI:29969"/>
        <dbReference type="ChEBI" id="CHEBI:64479"/>
        <dbReference type="ChEBI" id="CHEBI:78463"/>
        <dbReference type="ChEBI" id="CHEBI:78809"/>
        <dbReference type="EC" id="2.3.1.181"/>
    </reaction>
</comment>
<dbReference type="SUPFAM" id="SSF55681">
    <property type="entry name" value="Class II aaRS and biotin synthetases"/>
    <property type="match status" value="1"/>
</dbReference>
<evidence type="ECO:0000256" key="2">
    <source>
        <dbReference type="ARBA" id="ARBA00007907"/>
    </source>
</evidence>
<evidence type="ECO:0000256" key="6">
    <source>
        <dbReference type="PIRSR" id="PIRSR016262-1"/>
    </source>
</evidence>
<comment type="similarity">
    <text evidence="2 5">Belongs to the LipB family.</text>
</comment>
<evidence type="ECO:0000256" key="4">
    <source>
        <dbReference type="ARBA" id="ARBA00023315"/>
    </source>
</evidence>
<comment type="caution">
    <text evidence="10">The sequence shown here is derived from an EMBL/GenBank/DDBJ whole genome shotgun (WGS) entry which is preliminary data.</text>
</comment>
<dbReference type="GO" id="GO:0009249">
    <property type="term" value="P:protein lipoylation"/>
    <property type="evidence" value="ECO:0007669"/>
    <property type="project" value="InterPro"/>
</dbReference>
<gene>
    <name evidence="10" type="ORF">T552_01537</name>
</gene>
<keyword evidence="11" id="KW-1185">Reference proteome</keyword>
<dbReference type="EMBL" id="LFVZ01000006">
    <property type="protein sequence ID" value="KTW28910.1"/>
    <property type="molecule type" value="Genomic_DNA"/>
</dbReference>
<feature type="domain" description="BPL/LPL catalytic" evidence="9">
    <location>
        <begin position="40"/>
        <end position="222"/>
    </location>
</feature>
<dbReference type="PIRSF" id="PIRSF016262">
    <property type="entry name" value="LPLase"/>
    <property type="match status" value="1"/>
</dbReference>
<feature type="active site" description="Acyl-thioester intermediate" evidence="6">
    <location>
        <position position="184"/>
    </location>
</feature>
<reference evidence="11" key="1">
    <citation type="journal article" date="2016" name="Nat. Commun.">
        <title>Genome analysis of three Pneumocystis species reveals adaptation mechanisms to life exclusively in mammalian hosts.</title>
        <authorList>
            <person name="Ma L."/>
            <person name="Chen Z."/>
            <person name="Huang D.W."/>
            <person name="Kutty G."/>
            <person name="Ishihara M."/>
            <person name="Wang H."/>
            <person name="Abouelleil A."/>
            <person name="Bishop L."/>
            <person name="Davey E."/>
            <person name="Deng R."/>
            <person name="Deng X."/>
            <person name="Fan L."/>
            <person name="Fantoni G."/>
            <person name="Fitzgerald M."/>
            <person name="Gogineni E."/>
            <person name="Goldberg J.M."/>
            <person name="Handley G."/>
            <person name="Hu X."/>
            <person name="Huber C."/>
            <person name="Jiao X."/>
            <person name="Jones K."/>
            <person name="Levin J.Z."/>
            <person name="Liu Y."/>
            <person name="Macdonald P."/>
            <person name="Melnikov A."/>
            <person name="Raley C."/>
            <person name="Sassi M."/>
            <person name="Sherman B.T."/>
            <person name="Song X."/>
            <person name="Sykes S."/>
            <person name="Tran B."/>
            <person name="Walsh L."/>
            <person name="Xia Y."/>
            <person name="Yang J."/>
            <person name="Young S."/>
            <person name="Zeng Q."/>
            <person name="Zheng X."/>
            <person name="Stephens R."/>
            <person name="Nusbaum C."/>
            <person name="Birren B.W."/>
            <person name="Azadi P."/>
            <person name="Lempicki R.A."/>
            <person name="Cuomo C.A."/>
            <person name="Kovacs J.A."/>
        </authorList>
    </citation>
    <scope>NUCLEOTIDE SEQUENCE [LARGE SCALE GENOMIC DNA]</scope>
    <source>
        <strain evidence="11">B80</strain>
    </source>
</reference>
<dbReference type="InterPro" id="IPR000544">
    <property type="entry name" value="Octanoyltransferase"/>
</dbReference>
<dbReference type="Pfam" id="PF21948">
    <property type="entry name" value="LplA-B_cat"/>
    <property type="match status" value="1"/>
</dbReference>
<dbReference type="Gene3D" id="3.30.930.10">
    <property type="entry name" value="Bira Bifunctional Protein, Domain 2"/>
    <property type="match status" value="1"/>
</dbReference>
<comment type="pathway">
    <text evidence="1 5">Protein modification; protein lipoylation via endogenous pathway; protein N(6)-(lipoyl)lysine from octanoyl-[acyl-carrier-protein]: step 1/2.</text>
</comment>
<sequence length="237" mass="26905">MKQLLYLSLKSPCSYRSSLKIQESWVYRFLLNKQYPDTYVKPPGLLVVGQFYPTYTCGRRDNNNICESDIKYLETNPTAVFIKTLRGGQITFHGPGQIVGYPILDLKDFKITPKEYVNRLESSIISTCETFGIAAMRTEHIGVWTSPIRKVASIGIHLRRHITSHGIALNVSTDLSYFKKIIACGLKGKEMTSFEREGVYVPLEIVQSCWVEKLADQLGCTINRINSEQVDDILSNQ</sequence>
<dbReference type="CDD" id="cd16444">
    <property type="entry name" value="LipB"/>
    <property type="match status" value="1"/>
</dbReference>
<dbReference type="NCBIfam" id="TIGR00214">
    <property type="entry name" value="lipB"/>
    <property type="match status" value="1"/>
</dbReference>
<evidence type="ECO:0000256" key="3">
    <source>
        <dbReference type="ARBA" id="ARBA00022679"/>
    </source>
</evidence>
<name>A0A0W4ZKL2_PNEC8</name>
<evidence type="ECO:0000256" key="5">
    <source>
        <dbReference type="PIRNR" id="PIRNR016262"/>
    </source>
</evidence>
<dbReference type="PANTHER" id="PTHR10993">
    <property type="entry name" value="OCTANOYLTRANSFERASE"/>
    <property type="match status" value="1"/>
</dbReference>
<evidence type="ECO:0000313" key="10">
    <source>
        <dbReference type="EMBL" id="KTW28910.1"/>
    </source>
</evidence>
<dbReference type="PANTHER" id="PTHR10993:SF7">
    <property type="entry name" value="LIPOYLTRANSFERASE 2, MITOCHONDRIAL-RELATED"/>
    <property type="match status" value="1"/>
</dbReference>
<feature type="binding site" evidence="7">
    <location>
        <begin position="86"/>
        <end position="93"/>
    </location>
    <ligand>
        <name>substrate</name>
    </ligand>
</feature>
<organism evidence="10 11">
    <name type="scientific">Pneumocystis carinii (strain B80)</name>
    <name type="common">Rat pneumocystis pneumonia agent</name>
    <name type="synonym">Pneumocystis carinii f. sp. carinii</name>
    <dbReference type="NCBI Taxonomy" id="1408658"/>
    <lineage>
        <taxon>Eukaryota</taxon>
        <taxon>Fungi</taxon>
        <taxon>Dikarya</taxon>
        <taxon>Ascomycota</taxon>
        <taxon>Taphrinomycotina</taxon>
        <taxon>Pneumocystomycetes</taxon>
        <taxon>Pneumocystaceae</taxon>
        <taxon>Pneumocystis</taxon>
    </lineage>
</organism>
<protein>
    <recommendedName>
        <fullName evidence="5">Octanoyltransferase</fullName>
        <ecNumber evidence="5">2.3.1.181</ecNumber>
    </recommendedName>
</protein>
<keyword evidence="4 5" id="KW-0012">Acyltransferase</keyword>
<dbReference type="InterPro" id="IPR020605">
    <property type="entry name" value="Octanoyltransferase_CS"/>
</dbReference>